<accession>A0ABU5JLI8</accession>
<organism evidence="1 2">
    <name type="scientific">Micromonospora sicca</name>
    <dbReference type="NCBI Taxonomy" id="2202420"/>
    <lineage>
        <taxon>Bacteria</taxon>
        <taxon>Bacillati</taxon>
        <taxon>Actinomycetota</taxon>
        <taxon>Actinomycetes</taxon>
        <taxon>Micromonosporales</taxon>
        <taxon>Micromonosporaceae</taxon>
        <taxon>Micromonospora</taxon>
    </lineage>
</organism>
<comment type="caution">
    <text evidence="1">The sequence shown here is derived from an EMBL/GenBank/DDBJ whole genome shotgun (WGS) entry which is preliminary data.</text>
</comment>
<gene>
    <name evidence="1" type="ORF">U2F25_29210</name>
</gene>
<keyword evidence="2" id="KW-1185">Reference proteome</keyword>
<dbReference type="Proteomes" id="UP001290101">
    <property type="component" value="Unassembled WGS sequence"/>
</dbReference>
<dbReference type="EMBL" id="JAXOTQ010000047">
    <property type="protein sequence ID" value="MDZ5493497.1"/>
    <property type="molecule type" value="Genomic_DNA"/>
</dbReference>
<reference evidence="1 2" key="1">
    <citation type="submission" date="2023-12" db="EMBL/GenBank/DDBJ databases">
        <title>Micromonospora sp. nov., isolated from Atacama Desert.</title>
        <authorList>
            <person name="Carro L."/>
            <person name="Golinska P."/>
            <person name="Klenk H.-P."/>
            <person name="Goodfellow M."/>
        </authorList>
    </citation>
    <scope>NUCLEOTIDE SEQUENCE [LARGE SCALE GENOMIC DNA]</scope>
    <source>
        <strain evidence="1 2">4G53</strain>
    </source>
</reference>
<evidence type="ECO:0000313" key="2">
    <source>
        <dbReference type="Proteomes" id="UP001290101"/>
    </source>
</evidence>
<protein>
    <submittedName>
        <fullName evidence="1">Uncharacterized protein</fullName>
    </submittedName>
</protein>
<sequence>MPGEHPRLRFDGDTLVLLEEHDTGDRIRLDVVDRCHPDRAGYYSIGAHLWFWQHSGSTRVPARSRLRMGLTALTGRARQILASSYDLQARRSGTPTDGGAHR</sequence>
<evidence type="ECO:0000313" key="1">
    <source>
        <dbReference type="EMBL" id="MDZ5493497.1"/>
    </source>
</evidence>
<dbReference type="RefSeq" id="WP_322443085.1">
    <property type="nucleotide sequence ID" value="NZ_JAXOTQ010000047.1"/>
</dbReference>
<proteinExistence type="predicted"/>
<name>A0ABU5JLI8_9ACTN</name>